<evidence type="ECO:0000313" key="2">
    <source>
        <dbReference type="Proteomes" id="UP000199481"/>
    </source>
</evidence>
<dbReference type="AlphaFoldDB" id="A0A1H0YVL2"/>
<protein>
    <submittedName>
        <fullName evidence="1">Uncharacterized protein</fullName>
    </submittedName>
</protein>
<dbReference type="EMBL" id="FNJW01000008">
    <property type="protein sequence ID" value="SDQ19174.1"/>
    <property type="molecule type" value="Genomic_DNA"/>
</dbReference>
<dbReference type="RefSeq" id="WP_089976081.1">
    <property type="nucleotide sequence ID" value="NZ_CP084916.1"/>
</dbReference>
<evidence type="ECO:0000313" key="1">
    <source>
        <dbReference type="EMBL" id="SDQ19174.1"/>
    </source>
</evidence>
<proteinExistence type="predicted"/>
<gene>
    <name evidence="1" type="ORF">SAMN04487752_1178</name>
</gene>
<sequence length="237" mass="26929">MNKRIKNKINKRIMDKLQSKKEVLTQFEYDYLLKCGPKDLNSLKTNLKIKNGIFFLEGTKIINGEIVSLYADNVIVHQFMNLIDAMESVDSIDSLRYSLENHEANHTFFNSDETGSILSAGHGKMPKEEPETYFKHIAELDNLQLDTDSIDNLDKNILGTKERITTGVLNAETFDVSNIHLVTPESHREIKTTVKGLTYSSTAFSTEEQLKSAVNSIVKEPSKWNKLKGKLKGWFGK</sequence>
<organism evidence="1 2">
    <name type="scientific">Carnobacterium viridans</name>
    <dbReference type="NCBI Taxonomy" id="174587"/>
    <lineage>
        <taxon>Bacteria</taxon>
        <taxon>Bacillati</taxon>
        <taxon>Bacillota</taxon>
        <taxon>Bacilli</taxon>
        <taxon>Lactobacillales</taxon>
        <taxon>Carnobacteriaceae</taxon>
        <taxon>Carnobacterium</taxon>
    </lineage>
</organism>
<reference evidence="2" key="1">
    <citation type="submission" date="2016-10" db="EMBL/GenBank/DDBJ databases">
        <authorList>
            <person name="Varghese N."/>
            <person name="Submissions S."/>
        </authorList>
    </citation>
    <scope>NUCLEOTIDE SEQUENCE [LARGE SCALE GENOMIC DNA]</scope>
    <source>
        <strain evidence="2">MPL-11</strain>
    </source>
</reference>
<name>A0A1H0YVL2_9LACT</name>
<keyword evidence="2" id="KW-1185">Reference proteome</keyword>
<accession>A0A1H0YVL2</accession>
<dbReference type="Proteomes" id="UP000199481">
    <property type="component" value="Unassembled WGS sequence"/>
</dbReference>